<dbReference type="PANTHER" id="PTHR13094:SF1">
    <property type="entry name" value="NADH DEHYDROGENASE [UBIQUINONE] 1 BETA SUBCOMPLEX SUBUNIT 10"/>
    <property type="match status" value="1"/>
</dbReference>
<keyword evidence="4" id="KW-0999">Mitochondrion inner membrane</keyword>
<keyword evidence="3" id="KW-0679">Respiratory chain</keyword>
<dbReference type="VEuPathDB" id="FungiDB:PC9H_009555"/>
<dbReference type="InterPro" id="IPR039993">
    <property type="entry name" value="NDUFB10"/>
</dbReference>
<sequence>MAIDEAKAAAVKAKLQEREEHIRESWVRAMEARLVREELEKCQKAEGVNHYENCKWLSEKYLTMLKDSQVRRVSLNQIIGTDEFPAPASQVKGYKRIEV</sequence>
<dbReference type="AlphaFoldDB" id="A0A8H6ZPX0"/>
<evidence type="ECO:0000256" key="2">
    <source>
        <dbReference type="ARBA" id="ARBA00022448"/>
    </source>
</evidence>
<dbReference type="OrthoDB" id="10252718at2759"/>
<name>A0A8H6ZPX0_PLEOS</name>
<keyword evidence="5" id="KW-0249">Electron transport</keyword>
<evidence type="ECO:0000256" key="1">
    <source>
        <dbReference type="ARBA" id="ARBA00004443"/>
    </source>
</evidence>
<dbReference type="Proteomes" id="UP000623687">
    <property type="component" value="Unassembled WGS sequence"/>
</dbReference>
<dbReference type="RefSeq" id="XP_036628443.1">
    <property type="nucleotide sequence ID" value="XM_036779054.1"/>
</dbReference>
<dbReference type="GO" id="GO:0005743">
    <property type="term" value="C:mitochondrial inner membrane"/>
    <property type="evidence" value="ECO:0007669"/>
    <property type="project" value="UniProtKB-SubCell"/>
</dbReference>
<proteinExistence type="predicted"/>
<accession>A0A8H6ZPX0</accession>
<dbReference type="EMBL" id="JACETU010000007">
    <property type="protein sequence ID" value="KAF7424249.1"/>
    <property type="molecule type" value="Genomic_DNA"/>
</dbReference>
<evidence type="ECO:0000256" key="4">
    <source>
        <dbReference type="ARBA" id="ARBA00022792"/>
    </source>
</evidence>
<keyword evidence="7" id="KW-0472">Membrane</keyword>
<reference evidence="8" key="1">
    <citation type="submission" date="2019-07" db="EMBL/GenBank/DDBJ databases">
        <authorList>
            <person name="Palmer J.M."/>
        </authorList>
    </citation>
    <scope>NUCLEOTIDE SEQUENCE</scope>
    <source>
        <strain evidence="8">PC9</strain>
    </source>
</reference>
<comment type="caution">
    <text evidence="8">The sequence shown here is derived from an EMBL/GenBank/DDBJ whole genome shotgun (WGS) entry which is preliminary data.</text>
</comment>
<comment type="subcellular location">
    <subcellularLocation>
        <location evidence="1">Mitochondrion inner membrane</location>
        <topology evidence="1">Peripheral membrane protein</topology>
        <orientation evidence="1">Matrix side</orientation>
    </subcellularLocation>
</comment>
<evidence type="ECO:0000256" key="3">
    <source>
        <dbReference type="ARBA" id="ARBA00022660"/>
    </source>
</evidence>
<protein>
    <recommendedName>
        <fullName evidence="10">NADH-ubiquinone oxidoreductase 12 kDa subunit</fullName>
    </recommendedName>
</protein>
<keyword evidence="9" id="KW-1185">Reference proteome</keyword>
<evidence type="ECO:0000256" key="5">
    <source>
        <dbReference type="ARBA" id="ARBA00022982"/>
    </source>
</evidence>
<keyword evidence="2" id="KW-0813">Transport</keyword>
<evidence type="ECO:0000256" key="6">
    <source>
        <dbReference type="ARBA" id="ARBA00023128"/>
    </source>
</evidence>
<evidence type="ECO:0000313" key="9">
    <source>
        <dbReference type="Proteomes" id="UP000623687"/>
    </source>
</evidence>
<keyword evidence="6" id="KW-0496">Mitochondrion</keyword>
<organism evidence="8 9">
    <name type="scientific">Pleurotus ostreatus</name>
    <name type="common">Oyster mushroom</name>
    <name type="synonym">White-rot fungus</name>
    <dbReference type="NCBI Taxonomy" id="5322"/>
    <lineage>
        <taxon>Eukaryota</taxon>
        <taxon>Fungi</taxon>
        <taxon>Dikarya</taxon>
        <taxon>Basidiomycota</taxon>
        <taxon>Agaricomycotina</taxon>
        <taxon>Agaricomycetes</taxon>
        <taxon>Agaricomycetidae</taxon>
        <taxon>Agaricales</taxon>
        <taxon>Pleurotineae</taxon>
        <taxon>Pleurotaceae</taxon>
        <taxon>Pleurotus</taxon>
    </lineage>
</organism>
<dbReference type="PANTHER" id="PTHR13094">
    <property type="entry name" value="NADH-UBIQUINONE OXIDOREDUCTASE PDSW SUBUNIT"/>
    <property type="match status" value="1"/>
</dbReference>
<evidence type="ECO:0000313" key="8">
    <source>
        <dbReference type="EMBL" id="KAF7424249.1"/>
    </source>
</evidence>
<evidence type="ECO:0008006" key="10">
    <source>
        <dbReference type="Google" id="ProtNLM"/>
    </source>
</evidence>
<evidence type="ECO:0000256" key="7">
    <source>
        <dbReference type="ARBA" id="ARBA00023136"/>
    </source>
</evidence>
<gene>
    <name evidence="8" type="ORF">PC9H_009555</name>
</gene>
<dbReference type="GeneID" id="59379373"/>